<organism evidence="2 3">
    <name type="scientific">Citrobacter rodentium (strain ICC168)</name>
    <name type="common">Citrobacter freundii biotype 4280</name>
    <dbReference type="NCBI Taxonomy" id="637910"/>
    <lineage>
        <taxon>Bacteria</taxon>
        <taxon>Pseudomonadati</taxon>
        <taxon>Pseudomonadota</taxon>
        <taxon>Gammaproteobacteria</taxon>
        <taxon>Enterobacterales</taxon>
        <taxon>Enterobacteriaceae</taxon>
        <taxon>Citrobacter</taxon>
    </lineage>
</organism>
<sequence length="401" mass="44951">MTPYIQALIAMTGDKLQQRMQKDPTSASDSLLFMGNQHDTVPRRLLQDPLLSPRNKFAWQVIRMQAQDNGGAVFPSYSELQMQLSNRPQDEKASRSTVSRALLMLRLTRWLSLCHKARDRVSGRILGNIYALHDEPLSVLDAVRFDASYLHLLEQCSRHENKAIRATAQGILYDIRQDTSLRYLSSRIELLEERARWQQRQSPEETKPETSGLNTVPGKISPGTESGLSRKPGPGGLVSNQDRASVRTVSTDICNSTTARANSSPPNWPPEIPLTHPEKQLVLQAMQNLPPPLRQDVLDDAAQRVARGGIQNPLAYLMATVRKAQGGEFNQYRRGKAAEPKFVPPVLSEQEMPTRPRQKRDISKLVAEIRAKSDASGITFSPRFCFLGPFTTDSTPVATWY</sequence>
<evidence type="ECO:0000256" key="1">
    <source>
        <dbReference type="SAM" id="MobiDB-lite"/>
    </source>
</evidence>
<accession>D2TP20</accession>
<evidence type="ECO:0000313" key="2">
    <source>
        <dbReference type="EMBL" id="CBG90089.1"/>
    </source>
</evidence>
<keyword evidence="3" id="KW-1185">Reference proteome</keyword>
<feature type="compositionally biased region" description="Basic and acidic residues" evidence="1">
    <location>
        <begin position="195"/>
        <end position="208"/>
    </location>
</feature>
<protein>
    <submittedName>
        <fullName evidence="2">Uncharacterized protein</fullName>
    </submittedName>
</protein>
<dbReference type="STRING" id="637910.ROD_33741"/>
<dbReference type="eggNOG" id="ENOG502Z7Q1">
    <property type="taxonomic scope" value="Bacteria"/>
</dbReference>
<dbReference type="AlphaFoldDB" id="D2TP20"/>
<evidence type="ECO:0000313" key="3">
    <source>
        <dbReference type="Proteomes" id="UP000001889"/>
    </source>
</evidence>
<proteinExistence type="predicted"/>
<name>D2TP20_CITRI</name>
<gene>
    <name evidence="2" type="ordered locus">ROD_33741</name>
</gene>
<dbReference type="EMBL" id="FN543502">
    <property type="protein sequence ID" value="CBG90089.1"/>
    <property type="molecule type" value="Genomic_DNA"/>
</dbReference>
<dbReference type="KEGG" id="cro:ROD_33741"/>
<feature type="region of interest" description="Disordered" evidence="1">
    <location>
        <begin position="195"/>
        <end position="246"/>
    </location>
</feature>
<dbReference type="HOGENOM" id="CLU_039028_2_0_6"/>
<dbReference type="InterPro" id="IPR047749">
    <property type="entry name" value="STY4528-like"/>
</dbReference>
<dbReference type="RefSeq" id="WP_012907442.1">
    <property type="nucleotide sequence ID" value="NC_013716.1"/>
</dbReference>
<dbReference type="NCBIfam" id="NF040582">
    <property type="entry name" value="STY4528_fam"/>
    <property type="match status" value="1"/>
</dbReference>
<dbReference type="Proteomes" id="UP000001889">
    <property type="component" value="Chromosome"/>
</dbReference>
<reference evidence="2 3" key="1">
    <citation type="journal article" date="2010" name="J. Bacteriol.">
        <title>The Citrobacter rodentium genome sequence reveals convergent evolution with human pathogenic Escherichia coli.</title>
        <authorList>
            <person name="Petty N.K."/>
            <person name="Bulgin R."/>
            <person name="Crepin V.F."/>
            <person name="Cerdeno-Tarraga A.M."/>
            <person name="Schroeder G.N."/>
            <person name="Quail M.A."/>
            <person name="Lennard N."/>
            <person name="Corton C."/>
            <person name="Barron A."/>
            <person name="Clark L."/>
            <person name="Toribio A.L."/>
            <person name="Parkhill J."/>
            <person name="Dougan G."/>
            <person name="Frankel G."/>
            <person name="Thomson N.R."/>
        </authorList>
    </citation>
    <scope>NUCLEOTIDE SEQUENCE [LARGE SCALE GENOMIC DNA]</scope>
    <source>
        <strain evidence="2 3">ICC168</strain>
    </source>
</reference>